<keyword evidence="1" id="KW-1133">Transmembrane helix</keyword>
<evidence type="ECO:0000313" key="2">
    <source>
        <dbReference type="EMBL" id="RDE73784.1"/>
    </source>
</evidence>
<dbReference type="AlphaFoldDB" id="A0A369YKV6"/>
<feature type="transmembrane region" description="Helical" evidence="1">
    <location>
        <begin position="54"/>
        <end position="79"/>
    </location>
</feature>
<sequence>MENNEQITSPVKSGVKATAIGGLSAFGTQIVKVWYPLGDPTVADYAYRQDFQEMLISGVVFLVPLVIFAITLISSKFLATPEELDTTRRLKKDEKKLKSILLEAQKYPTLYSEGHLNNIRQDLEETQRQLANIGKATMSQN</sequence>
<dbReference type="RefSeq" id="WP_111401524.1">
    <property type="nucleotide sequence ID" value="NZ_QEPN01000001.1"/>
</dbReference>
<gene>
    <name evidence="2" type="ORF">DPV93_01095</name>
</gene>
<keyword evidence="1" id="KW-0812">Transmembrane</keyword>
<accession>A0A369YKV6</accession>
<comment type="caution">
    <text evidence="2">The sequence shown here is derived from an EMBL/GenBank/DDBJ whole genome shotgun (WGS) entry which is preliminary data.</text>
</comment>
<evidence type="ECO:0000256" key="1">
    <source>
        <dbReference type="SAM" id="Phobius"/>
    </source>
</evidence>
<proteinExistence type="predicted"/>
<dbReference type="Proteomes" id="UP000253872">
    <property type="component" value="Unassembled WGS sequence"/>
</dbReference>
<protein>
    <submittedName>
        <fullName evidence="2">Uncharacterized protein</fullName>
    </submittedName>
</protein>
<organism evidence="2 3">
    <name type="scientific">Haemophilus sputorum</name>
    <dbReference type="NCBI Taxonomy" id="1078480"/>
    <lineage>
        <taxon>Bacteria</taxon>
        <taxon>Pseudomonadati</taxon>
        <taxon>Pseudomonadota</taxon>
        <taxon>Gammaproteobacteria</taxon>
        <taxon>Pasteurellales</taxon>
        <taxon>Pasteurellaceae</taxon>
        <taxon>Haemophilus</taxon>
    </lineage>
</organism>
<name>A0A369YKV6_9PAST</name>
<evidence type="ECO:0000313" key="3">
    <source>
        <dbReference type="Proteomes" id="UP000253872"/>
    </source>
</evidence>
<keyword evidence="1" id="KW-0472">Membrane</keyword>
<dbReference type="EMBL" id="QEPN01000001">
    <property type="protein sequence ID" value="RDE73784.1"/>
    <property type="molecule type" value="Genomic_DNA"/>
</dbReference>
<reference evidence="2 3" key="1">
    <citation type="submission" date="2018-05" db="EMBL/GenBank/DDBJ databases">
        <title>Draft Genome Sequences for a Diverse set of 7 Haemophilus Species.</title>
        <authorList>
            <person name="Nichols M."/>
            <person name="Topaz N."/>
            <person name="Wang X."/>
            <person name="Wang X."/>
            <person name="Boxrud D."/>
        </authorList>
    </citation>
    <scope>NUCLEOTIDE SEQUENCE [LARGE SCALE GENOMIC DNA]</scope>
    <source>
        <strain evidence="2 3">C2002001239</strain>
    </source>
</reference>